<dbReference type="GO" id="GO:0046522">
    <property type="term" value="F:S-methyl-5-thioribose kinase activity"/>
    <property type="evidence" value="ECO:0007669"/>
    <property type="project" value="UniProtKB-EC"/>
</dbReference>
<comment type="similarity">
    <text evidence="1">Belongs to the methylthioribose kinase family.</text>
</comment>
<keyword evidence="10" id="KW-1185">Reference proteome</keyword>
<name>A0A437QFD5_9GAMM</name>
<protein>
    <recommendedName>
        <fullName evidence="3">S-methyl-5-thioribose kinase</fullName>
        <ecNumber evidence="3">2.7.1.100</ecNumber>
    </recommendedName>
</protein>
<evidence type="ECO:0000256" key="7">
    <source>
        <dbReference type="ARBA" id="ARBA00022840"/>
    </source>
</evidence>
<dbReference type="PANTHER" id="PTHR34273">
    <property type="entry name" value="METHYLTHIORIBOSE KINASE"/>
    <property type="match status" value="1"/>
</dbReference>
<dbReference type="EMBL" id="SACS01000028">
    <property type="protein sequence ID" value="RVU33049.1"/>
    <property type="molecule type" value="Genomic_DNA"/>
</dbReference>
<dbReference type="NCBIfam" id="TIGR01767">
    <property type="entry name" value="MTRK"/>
    <property type="match status" value="1"/>
</dbReference>
<comment type="subunit">
    <text evidence="2">Homodimer.</text>
</comment>
<dbReference type="RefSeq" id="WP_127700795.1">
    <property type="nucleotide sequence ID" value="NZ_SACS01000028.1"/>
</dbReference>
<sequence length="401" mass="45174">MPQYRRFTAEDAIQFANQHSELFGEHSKLTAVSFGDNHMNQVFRVKNQFNTSLIVKQALPFARGLSDRWPLTLDRSRIEAQALQTFGKAAPLLVVEVLHYDVDLAAMLLEDLDHLTLLSTALTEGRQFQQLGTQLAEFIVTAGFANSDFSLDLPAKKSRQIQFLNPEPLQISEDLLFNDPFSNNERNQIDASLYPLAQHIWLDEQLQAKVAALAANFRSKPQTLVHGDLNSSSIFATADQLKVIDAEFTGFGPFGLDAGLFVGSLMFHYCLAPALQPDQSKAKDQQNYLHNQIKLFWQQFVQQFLQICRQQCRDPLFGNELYQQQFVADVLRDLTGYAGCELIRQVIGTFRSPALGTIKSPAVRLQISQHALTLGQRLILQHQQMSSIDQLLSWLPTGSPQ</sequence>
<dbReference type="AlphaFoldDB" id="A0A437QFD5"/>
<dbReference type="EC" id="2.7.1.100" evidence="3"/>
<dbReference type="Gene3D" id="3.30.200.20">
    <property type="entry name" value="Phosphorylase Kinase, domain 1"/>
    <property type="match status" value="1"/>
</dbReference>
<feature type="domain" description="Aminoglycoside phosphotransferase" evidence="8">
    <location>
        <begin position="40"/>
        <end position="262"/>
    </location>
</feature>
<dbReference type="SUPFAM" id="SSF56112">
    <property type="entry name" value="Protein kinase-like (PK-like)"/>
    <property type="match status" value="1"/>
</dbReference>
<keyword evidence="5" id="KW-0547">Nucleotide-binding</keyword>
<proteinExistence type="inferred from homology"/>
<evidence type="ECO:0000256" key="4">
    <source>
        <dbReference type="ARBA" id="ARBA00022679"/>
    </source>
</evidence>
<dbReference type="OrthoDB" id="9777791at2"/>
<dbReference type="GO" id="GO:0009086">
    <property type="term" value="P:methionine biosynthetic process"/>
    <property type="evidence" value="ECO:0007669"/>
    <property type="project" value="InterPro"/>
</dbReference>
<evidence type="ECO:0000313" key="9">
    <source>
        <dbReference type="EMBL" id="RVU33049.1"/>
    </source>
</evidence>
<evidence type="ECO:0000313" key="10">
    <source>
        <dbReference type="Proteomes" id="UP000283077"/>
    </source>
</evidence>
<evidence type="ECO:0000256" key="6">
    <source>
        <dbReference type="ARBA" id="ARBA00022777"/>
    </source>
</evidence>
<keyword evidence="7" id="KW-0067">ATP-binding</keyword>
<evidence type="ECO:0000256" key="1">
    <source>
        <dbReference type="ARBA" id="ARBA00010165"/>
    </source>
</evidence>
<reference evidence="9 10" key="1">
    <citation type="submission" date="2019-01" db="EMBL/GenBank/DDBJ databases">
        <authorList>
            <person name="Chen W.-M."/>
        </authorList>
    </citation>
    <scope>NUCLEOTIDE SEQUENCE [LARGE SCALE GENOMIC DNA]</scope>
    <source>
        <strain evidence="9 10">KYPC3</strain>
    </source>
</reference>
<evidence type="ECO:0000256" key="2">
    <source>
        <dbReference type="ARBA" id="ARBA00011738"/>
    </source>
</evidence>
<accession>A0A437QFD5</accession>
<dbReference type="InterPro" id="IPR011009">
    <property type="entry name" value="Kinase-like_dom_sf"/>
</dbReference>
<evidence type="ECO:0000256" key="5">
    <source>
        <dbReference type="ARBA" id="ARBA00022741"/>
    </source>
</evidence>
<dbReference type="Proteomes" id="UP000283077">
    <property type="component" value="Unassembled WGS sequence"/>
</dbReference>
<organism evidence="9 10">
    <name type="scientific">Rheinheimera riviphila</name>
    <dbReference type="NCBI Taxonomy" id="1834037"/>
    <lineage>
        <taxon>Bacteria</taxon>
        <taxon>Pseudomonadati</taxon>
        <taxon>Pseudomonadota</taxon>
        <taxon>Gammaproteobacteria</taxon>
        <taxon>Chromatiales</taxon>
        <taxon>Chromatiaceae</taxon>
        <taxon>Rheinheimera</taxon>
    </lineage>
</organism>
<comment type="caution">
    <text evidence="9">The sequence shown here is derived from an EMBL/GenBank/DDBJ whole genome shotgun (WGS) entry which is preliminary data.</text>
</comment>
<dbReference type="Pfam" id="PF01636">
    <property type="entry name" value="APH"/>
    <property type="match status" value="1"/>
</dbReference>
<dbReference type="InterPro" id="IPR002575">
    <property type="entry name" value="Aminoglycoside_PTrfase"/>
</dbReference>
<gene>
    <name evidence="9" type="primary">mtnK</name>
    <name evidence="9" type="ORF">EOE67_18405</name>
</gene>
<dbReference type="InterPro" id="IPR009212">
    <property type="entry name" value="Methylthioribose_kinase"/>
</dbReference>
<dbReference type="PANTHER" id="PTHR34273:SF2">
    <property type="entry name" value="METHYLTHIORIBOSE KINASE"/>
    <property type="match status" value="1"/>
</dbReference>
<keyword evidence="4 9" id="KW-0808">Transferase</keyword>
<dbReference type="Gene3D" id="3.90.1200.10">
    <property type="match status" value="1"/>
</dbReference>
<evidence type="ECO:0000259" key="8">
    <source>
        <dbReference type="Pfam" id="PF01636"/>
    </source>
</evidence>
<dbReference type="GO" id="GO:0005524">
    <property type="term" value="F:ATP binding"/>
    <property type="evidence" value="ECO:0007669"/>
    <property type="project" value="UniProtKB-KW"/>
</dbReference>
<evidence type="ECO:0000256" key="3">
    <source>
        <dbReference type="ARBA" id="ARBA00012128"/>
    </source>
</evidence>
<keyword evidence="6 9" id="KW-0418">Kinase</keyword>